<dbReference type="Proteomes" id="UP000485880">
    <property type="component" value="Unassembled WGS sequence"/>
</dbReference>
<sequence length="73" mass="8102">MIEYRRISILYYSMATDIARLGFNQQAGQVKWLDGADFDAGSHRTGGGLKAWIEMGVFMVPDGFPHTVHEIGA</sequence>
<proteinExistence type="predicted"/>
<keyword evidence="2" id="KW-1185">Reference proteome</keyword>
<dbReference type="AlphaFoldDB" id="A0A8B6M674"/>
<gene>
    <name evidence="1" type="ORF">MPC4_20053</name>
</gene>
<name>A0A8B6M674_METTU</name>
<dbReference type="EMBL" id="CABFMQ020000076">
    <property type="protein sequence ID" value="VTZ49843.1"/>
    <property type="molecule type" value="Genomic_DNA"/>
</dbReference>
<protein>
    <submittedName>
        <fullName evidence="1">Uncharacterized protein</fullName>
    </submittedName>
</protein>
<reference evidence="1 2" key="1">
    <citation type="submission" date="2019-05" db="EMBL/GenBank/DDBJ databases">
        <authorList>
            <person name="Farhan Ul Haque M."/>
        </authorList>
    </citation>
    <scope>NUCLEOTIDE SEQUENCE [LARGE SCALE GENOMIC DNA]</scope>
    <source>
        <strain evidence="1">2</strain>
    </source>
</reference>
<evidence type="ECO:0000313" key="2">
    <source>
        <dbReference type="Proteomes" id="UP000485880"/>
    </source>
</evidence>
<comment type="caution">
    <text evidence="1">The sequence shown here is derived from an EMBL/GenBank/DDBJ whole genome shotgun (WGS) entry which is preliminary data.</text>
</comment>
<organism evidence="1 2">
    <name type="scientific">Methylocella tundrae</name>
    <dbReference type="NCBI Taxonomy" id="227605"/>
    <lineage>
        <taxon>Bacteria</taxon>
        <taxon>Pseudomonadati</taxon>
        <taxon>Pseudomonadota</taxon>
        <taxon>Alphaproteobacteria</taxon>
        <taxon>Hyphomicrobiales</taxon>
        <taxon>Beijerinckiaceae</taxon>
        <taxon>Methylocella</taxon>
    </lineage>
</organism>
<evidence type="ECO:0000313" key="1">
    <source>
        <dbReference type="EMBL" id="VTZ49843.1"/>
    </source>
</evidence>
<accession>A0A8B6M674</accession>